<feature type="transmembrane region" description="Helical" evidence="1">
    <location>
        <begin position="388"/>
        <end position="407"/>
    </location>
</feature>
<feature type="transmembrane region" description="Helical" evidence="1">
    <location>
        <begin position="231"/>
        <end position="251"/>
    </location>
</feature>
<feature type="transmembrane region" description="Helical" evidence="1">
    <location>
        <begin position="419"/>
        <end position="439"/>
    </location>
</feature>
<evidence type="ECO:0000256" key="1">
    <source>
        <dbReference type="SAM" id="Phobius"/>
    </source>
</evidence>
<sequence>MKRFFLKFSSLIFPLLLILVTGALAWKNHVPGTILSGWDSLHPEFNLGLYLKRAFWGVWQEHQGVGAVASQAHTAELPRLFIVWLLDIVLPANLVRYSFFFLTLGLGGLGAYFLVKYLLSVHSERFSKEASFLAGLFYILNLATLQQYYVPLEMFAVHFASLPWLVFLAIKYLREGKRRELVHFSLVTVFSSAMAHTPTLFYSYLGALVLFIGSAIVLVKRKALLKRGVLLVGLTLVLNLYWLAPNFYFLVNHADEVTSSKIHRVFSDEAYLQSKAFGDAKNLGLLKNFLFNWREYDFAQGKFVNLMDEWENHLANPGVSQIGYGLAVIAFLGIVVALFRKAKYALALFPVLAACVFFWLNSNPPLGFIFDFLRDRLPLFKEGLRFPFTKFSILLTVCLAVYLGFSAQFTMRLLGKIKLGFLFLLFGASLLVYSMLPAFKGYLISPSMKVEIPQAYFEAFNWFNSQSDKGRIAKLPLNTFWGWNYYSWGYQGAGFSWFGIEEPTFDREFDRWSAFNEDFYNQASSALYSEDLNSFEKALQKYQVRYLLLDESIVNAGGENTVLFIFQTHQLLNSSKHISEITRFGALTIYKTDFEAGGDYILAPKTYTKDAFALMLSDIVAKARPLLGFADIVENLSQDRGFAQAVNCDLLKIGTVEKTHTEKGILYKADGGGVSCDFLEYLSLQYNQGYILRVKGENVQGRSLKIYLYNTGTHRMDLEELLPNGKFDEYFAVLPTKVKGAGYVLNLETRSYGKEGSENILSGVELYKIPLNLSTSLYFDTDNTAKSNELQIKEVNKIAPVLYAVKTEGQGVLGLAQGYEKGWLAFSLRPNFKLLDHFQLNTWANGWEVNSGNQIYIFFWPQLLEFGGILVGLICLALVLRKPRS</sequence>
<dbReference type="EMBL" id="MGFR01000001">
    <property type="protein sequence ID" value="OGM10058.1"/>
    <property type="molecule type" value="Genomic_DNA"/>
</dbReference>
<feature type="transmembrane region" description="Helical" evidence="1">
    <location>
        <begin position="322"/>
        <end position="339"/>
    </location>
</feature>
<protein>
    <recommendedName>
        <fullName evidence="4">Membrane protein 6-pyruvoyl-tetrahydropterin synthase-related domain-containing protein</fullName>
    </recommendedName>
</protein>
<keyword evidence="1" id="KW-0812">Transmembrane</keyword>
<evidence type="ECO:0000313" key="3">
    <source>
        <dbReference type="Proteomes" id="UP000176778"/>
    </source>
</evidence>
<dbReference type="STRING" id="1802479.A2Y68_01225"/>
<keyword evidence="1" id="KW-1133">Transmembrane helix</keyword>
<feature type="transmembrane region" description="Helical" evidence="1">
    <location>
        <begin position="201"/>
        <end position="219"/>
    </location>
</feature>
<evidence type="ECO:0000313" key="2">
    <source>
        <dbReference type="EMBL" id="OGM10058.1"/>
    </source>
</evidence>
<proteinExistence type="predicted"/>
<dbReference type="AlphaFoldDB" id="A0A1F7X6S2"/>
<organism evidence="2 3">
    <name type="scientific">Candidatus Woesebacteria bacterium RBG_13_46_13</name>
    <dbReference type="NCBI Taxonomy" id="1802479"/>
    <lineage>
        <taxon>Bacteria</taxon>
        <taxon>Candidatus Woeseibacteriota</taxon>
    </lineage>
</organism>
<comment type="caution">
    <text evidence="2">The sequence shown here is derived from an EMBL/GenBank/DDBJ whole genome shotgun (WGS) entry which is preliminary data.</text>
</comment>
<feature type="transmembrane region" description="Helical" evidence="1">
    <location>
        <begin position="131"/>
        <end position="149"/>
    </location>
</feature>
<feature type="transmembrane region" description="Helical" evidence="1">
    <location>
        <begin position="99"/>
        <end position="119"/>
    </location>
</feature>
<accession>A0A1F7X6S2</accession>
<keyword evidence="1" id="KW-0472">Membrane</keyword>
<feature type="transmembrane region" description="Helical" evidence="1">
    <location>
        <begin position="344"/>
        <end position="360"/>
    </location>
</feature>
<reference evidence="2 3" key="1">
    <citation type="journal article" date="2016" name="Nat. Commun.">
        <title>Thousands of microbial genomes shed light on interconnected biogeochemical processes in an aquifer system.</title>
        <authorList>
            <person name="Anantharaman K."/>
            <person name="Brown C.T."/>
            <person name="Hug L.A."/>
            <person name="Sharon I."/>
            <person name="Castelle C.J."/>
            <person name="Probst A.J."/>
            <person name="Thomas B.C."/>
            <person name="Singh A."/>
            <person name="Wilkins M.J."/>
            <person name="Karaoz U."/>
            <person name="Brodie E.L."/>
            <person name="Williams K.H."/>
            <person name="Hubbard S.S."/>
            <person name="Banfield J.F."/>
        </authorList>
    </citation>
    <scope>NUCLEOTIDE SEQUENCE [LARGE SCALE GENOMIC DNA]</scope>
</reference>
<gene>
    <name evidence="2" type="ORF">A2Y68_01225</name>
</gene>
<name>A0A1F7X6S2_9BACT</name>
<evidence type="ECO:0008006" key="4">
    <source>
        <dbReference type="Google" id="ProtNLM"/>
    </source>
</evidence>
<feature type="transmembrane region" description="Helical" evidence="1">
    <location>
        <begin position="858"/>
        <end position="880"/>
    </location>
</feature>
<dbReference type="Proteomes" id="UP000176778">
    <property type="component" value="Unassembled WGS sequence"/>
</dbReference>